<organism evidence="2 3">
    <name type="scientific">Penicillium hordei</name>
    <dbReference type="NCBI Taxonomy" id="40994"/>
    <lineage>
        <taxon>Eukaryota</taxon>
        <taxon>Fungi</taxon>
        <taxon>Dikarya</taxon>
        <taxon>Ascomycota</taxon>
        <taxon>Pezizomycotina</taxon>
        <taxon>Eurotiomycetes</taxon>
        <taxon>Eurotiomycetidae</taxon>
        <taxon>Eurotiales</taxon>
        <taxon>Aspergillaceae</taxon>
        <taxon>Penicillium</taxon>
    </lineage>
</organism>
<comment type="caution">
    <text evidence="2">The sequence shown here is derived from an EMBL/GenBank/DDBJ whole genome shotgun (WGS) entry which is preliminary data.</text>
</comment>
<name>A0AAD6EHF5_9EURO</name>
<gene>
    <name evidence="2" type="ORF">N7537_002450</name>
</gene>
<protein>
    <submittedName>
        <fullName evidence="2">Uncharacterized protein</fullName>
    </submittedName>
</protein>
<feature type="region of interest" description="Disordered" evidence="1">
    <location>
        <begin position="231"/>
        <end position="251"/>
    </location>
</feature>
<dbReference type="GeneID" id="81583750"/>
<dbReference type="EMBL" id="JAQJAE010000001">
    <property type="protein sequence ID" value="KAJ5617336.1"/>
    <property type="molecule type" value="Genomic_DNA"/>
</dbReference>
<dbReference type="RefSeq" id="XP_056758503.1">
    <property type="nucleotide sequence ID" value="XM_056893508.1"/>
</dbReference>
<proteinExistence type="predicted"/>
<dbReference type="Proteomes" id="UP001213799">
    <property type="component" value="Unassembled WGS sequence"/>
</dbReference>
<evidence type="ECO:0000313" key="2">
    <source>
        <dbReference type="EMBL" id="KAJ5617336.1"/>
    </source>
</evidence>
<reference evidence="2" key="1">
    <citation type="journal article" date="2023" name="IMA Fungus">
        <title>Comparative genomic study of the Penicillium genus elucidates a diverse pangenome and 15 lateral gene transfer events.</title>
        <authorList>
            <person name="Petersen C."/>
            <person name="Sorensen T."/>
            <person name="Nielsen M.R."/>
            <person name="Sondergaard T.E."/>
            <person name="Sorensen J.L."/>
            <person name="Fitzpatrick D.A."/>
            <person name="Frisvad J.C."/>
            <person name="Nielsen K.L."/>
        </authorList>
    </citation>
    <scope>NUCLEOTIDE SEQUENCE</scope>
    <source>
        <strain evidence="2">IBT 12815</strain>
    </source>
</reference>
<feature type="compositionally biased region" description="Basic residues" evidence="1">
    <location>
        <begin position="350"/>
        <end position="361"/>
    </location>
</feature>
<accession>A0AAD6EHF5</accession>
<reference evidence="2" key="2">
    <citation type="submission" date="2023-01" db="EMBL/GenBank/DDBJ databases">
        <authorList>
            <person name="Petersen C."/>
        </authorList>
    </citation>
    <scope>NUCLEOTIDE SEQUENCE</scope>
    <source>
        <strain evidence="2">IBT 12815</strain>
    </source>
</reference>
<keyword evidence="3" id="KW-1185">Reference proteome</keyword>
<feature type="region of interest" description="Disordered" evidence="1">
    <location>
        <begin position="277"/>
        <end position="361"/>
    </location>
</feature>
<sequence length="361" mass="40937">MEALGGAASVIAVYNQLEACISSLRRLYRNFKFAKQEVRQLIDEASACQSLSEIFDDICRPIKSKVVELARQKRLDEALQSQVTSAHEQIDHMTTKLKPLMENGRPGQLDQIIAKVRWHFTKHEGQTLLVTLGTVKHSLTLLACLLALDNSLSKLSQSSATAQNYDMLLNQINRLNKMVKRQNKALTKLVDGMNHTAQNIDKIKWIASTRSMVFIVQQIQKEPVAEARAAIARQRPDPSRAPTQTRRVRESTVIRNSAFRGLANERLLSENVSVHSMASRDLPEASRQAHSNDSSERRRHRRRTVLEDYGDGNRERYERDRSSSPTYNGYDNHTLFVPVPPFTLDDLNSRSHKRGSRGGND</sequence>
<evidence type="ECO:0000256" key="1">
    <source>
        <dbReference type="SAM" id="MobiDB-lite"/>
    </source>
</evidence>
<feature type="compositionally biased region" description="Basic and acidic residues" evidence="1">
    <location>
        <begin position="311"/>
        <end position="322"/>
    </location>
</feature>
<evidence type="ECO:0000313" key="3">
    <source>
        <dbReference type="Proteomes" id="UP001213799"/>
    </source>
</evidence>
<dbReference type="AlphaFoldDB" id="A0AAD6EHF5"/>